<dbReference type="Proteomes" id="UP000316968">
    <property type="component" value="Chromosome"/>
</dbReference>
<dbReference type="RefSeq" id="WP_141445818.1">
    <property type="nucleotide sequence ID" value="NZ_CP041217.1"/>
</dbReference>
<proteinExistence type="predicted"/>
<dbReference type="EMBL" id="CP041217">
    <property type="protein sequence ID" value="QDH19429.1"/>
    <property type="molecule type" value="Genomic_DNA"/>
</dbReference>
<gene>
    <name evidence="1" type="ORF">FFV09_00275</name>
</gene>
<keyword evidence="2" id="KW-1185">Reference proteome</keyword>
<evidence type="ECO:0000313" key="2">
    <source>
        <dbReference type="Proteomes" id="UP000316968"/>
    </source>
</evidence>
<evidence type="ECO:0000313" key="1">
    <source>
        <dbReference type="EMBL" id="QDH19429.1"/>
    </source>
</evidence>
<accession>A0A4Y6UP52</accession>
<reference evidence="1 2" key="1">
    <citation type="submission" date="2019-06" db="EMBL/GenBank/DDBJ databases">
        <title>Saccharibacillus brassicae sp. nov., an endophytic bacterium isolated from Chinese cabbage seeds (Brassica pekinensis).</title>
        <authorList>
            <person name="Jiang L."/>
            <person name="Lee J."/>
            <person name="Kim S.W."/>
        </authorList>
    </citation>
    <scope>NUCLEOTIDE SEQUENCE [LARGE SCALE GENOMIC DNA]</scope>
    <source>
        <strain evidence="2">KCTC 43072 / ATSA2</strain>
    </source>
</reference>
<dbReference type="KEGG" id="saca:FFV09_00275"/>
<protein>
    <submittedName>
        <fullName evidence="1">Uncharacterized protein</fullName>
    </submittedName>
</protein>
<sequence length="255" mass="29413">MNVVRHQPPRTAERPGLLEDHRLERWLASTRREPAGRLPQRRQEPYHWTQRVQYAVGHAVNRYYEAAPTFREHADAGELVDYRWPRRIAYFDSEESYWTLKDRVTQHLRSFFEENGHEGQRPVLLYEKFEVHVPGLELDLSMIFQLAWQGQGGAGLHLQRFVVDDDPRVLEGYRHAARVFCRQAFGAEPSKIEAYAVLSGERIGLDAADDTYEDSLDYLRLAYGGMHEGGEAACSCGRCRQQQEEGATARSAYVC</sequence>
<name>A0A4Y6UP52_SACBS</name>
<dbReference type="AlphaFoldDB" id="A0A4Y6UP52"/>
<dbReference type="OrthoDB" id="2695569at2"/>
<organism evidence="1 2">
    <name type="scientific">Saccharibacillus brassicae</name>
    <dbReference type="NCBI Taxonomy" id="2583377"/>
    <lineage>
        <taxon>Bacteria</taxon>
        <taxon>Bacillati</taxon>
        <taxon>Bacillota</taxon>
        <taxon>Bacilli</taxon>
        <taxon>Bacillales</taxon>
        <taxon>Paenibacillaceae</taxon>
        <taxon>Saccharibacillus</taxon>
    </lineage>
</organism>